<dbReference type="EMBL" id="JACNJN010000029">
    <property type="protein sequence ID" value="MBC8333884.1"/>
    <property type="molecule type" value="Genomic_DNA"/>
</dbReference>
<keyword evidence="1 4" id="KW-0413">Isomerase</keyword>
<dbReference type="GO" id="GO:0003755">
    <property type="term" value="F:peptidyl-prolyl cis-trans isomerase activity"/>
    <property type="evidence" value="ECO:0007669"/>
    <property type="project" value="UniProtKB-KW"/>
</dbReference>
<dbReference type="InterPro" id="IPR046357">
    <property type="entry name" value="PPIase_dom_sf"/>
</dbReference>
<evidence type="ECO:0000313" key="4">
    <source>
        <dbReference type="EMBL" id="MBC8333884.1"/>
    </source>
</evidence>
<feature type="domain" description="PpiC" evidence="3">
    <location>
        <begin position="176"/>
        <end position="262"/>
    </location>
</feature>
<evidence type="ECO:0000313" key="5">
    <source>
        <dbReference type="Proteomes" id="UP000614469"/>
    </source>
</evidence>
<protein>
    <submittedName>
        <fullName evidence="4">Peptidylprolyl isomerase</fullName>
    </submittedName>
</protein>
<organism evidence="4 5">
    <name type="scientific">Candidatus Desulfolinea nitratireducens</name>
    <dbReference type="NCBI Taxonomy" id="2841698"/>
    <lineage>
        <taxon>Bacteria</taxon>
        <taxon>Bacillati</taxon>
        <taxon>Chloroflexota</taxon>
        <taxon>Anaerolineae</taxon>
        <taxon>Anaerolineales</taxon>
        <taxon>Anaerolineales incertae sedis</taxon>
        <taxon>Candidatus Desulfolinea</taxon>
    </lineage>
</organism>
<comment type="caution">
    <text evidence="4">The sequence shown here is derived from an EMBL/GenBank/DDBJ whole genome shotgun (WGS) entry which is preliminary data.</text>
</comment>
<dbReference type="Proteomes" id="UP000614469">
    <property type="component" value="Unassembled WGS sequence"/>
</dbReference>
<keyword evidence="2" id="KW-0732">Signal</keyword>
<dbReference type="InterPro" id="IPR000297">
    <property type="entry name" value="PPIase_PpiC"/>
</dbReference>
<dbReference type="SUPFAM" id="SSF54534">
    <property type="entry name" value="FKBP-like"/>
    <property type="match status" value="1"/>
</dbReference>
<dbReference type="Pfam" id="PF00639">
    <property type="entry name" value="Rotamase"/>
    <property type="match status" value="1"/>
</dbReference>
<dbReference type="AlphaFoldDB" id="A0A8J6THA4"/>
<evidence type="ECO:0000256" key="1">
    <source>
        <dbReference type="PROSITE-ProRule" id="PRU00278"/>
    </source>
</evidence>
<dbReference type="PANTHER" id="PTHR47245:SF2">
    <property type="entry name" value="PEPTIDYL-PROLYL CIS-TRANS ISOMERASE HP_0175-RELATED"/>
    <property type="match status" value="1"/>
</dbReference>
<dbReference type="Pfam" id="PF13623">
    <property type="entry name" value="SurA_N_2"/>
    <property type="match status" value="1"/>
</dbReference>
<feature type="chain" id="PRO_5035220941" evidence="2">
    <location>
        <begin position="30"/>
        <end position="298"/>
    </location>
</feature>
<accession>A0A8J6THA4</accession>
<evidence type="ECO:0000259" key="3">
    <source>
        <dbReference type="PROSITE" id="PS50198"/>
    </source>
</evidence>
<dbReference type="InterPro" id="IPR050245">
    <property type="entry name" value="PrsA_foldase"/>
</dbReference>
<dbReference type="Gene3D" id="1.10.4030.10">
    <property type="entry name" value="Porin chaperone SurA, peptide-binding domain"/>
    <property type="match status" value="1"/>
</dbReference>
<evidence type="ECO:0000256" key="2">
    <source>
        <dbReference type="SAM" id="SignalP"/>
    </source>
</evidence>
<dbReference type="PANTHER" id="PTHR47245">
    <property type="entry name" value="PEPTIDYLPROLYL ISOMERASE"/>
    <property type="match status" value="1"/>
</dbReference>
<dbReference type="SUPFAM" id="SSF109998">
    <property type="entry name" value="Triger factor/SurA peptide-binding domain-like"/>
    <property type="match status" value="1"/>
</dbReference>
<dbReference type="PROSITE" id="PS50198">
    <property type="entry name" value="PPIC_PPIASE_2"/>
    <property type="match status" value="1"/>
</dbReference>
<sequence>MLKFVNIQSRLPLLAISIILILSACKASSDSLTPTIAPPTQPSAPPTATAVPAAATVNGEIISLDEFNAELLRFQEAQNALGKTVSVEEAEGRVLNDLTDQVLFAQAARKAGYTLEDTEVKARLNALAAEIGGAESLSTWLANHGYTEASFHQALKRAIEAAWMRDNILTTFPSTAEQVHVRQILLYNQETADEVQSRLAAGVDFLDLAAAYDPKTNGELGWFPRGYLLEPKIEEVAFSLGIGQPSEIISTDIGFHIIMVFERDSSHPLSPDALLALQEKALLDWLQEEREASKIENK</sequence>
<name>A0A8J6THA4_9CHLR</name>
<feature type="signal peptide" evidence="2">
    <location>
        <begin position="1"/>
        <end position="29"/>
    </location>
</feature>
<dbReference type="InterPro" id="IPR027304">
    <property type="entry name" value="Trigger_fact/SurA_dom_sf"/>
</dbReference>
<keyword evidence="1" id="KW-0697">Rotamase</keyword>
<gene>
    <name evidence="4" type="ORF">H8E29_01340</name>
</gene>
<reference evidence="4 5" key="1">
    <citation type="submission" date="2020-08" db="EMBL/GenBank/DDBJ databases">
        <title>Bridging the membrane lipid divide: bacteria of the FCB group superphylum have the potential to synthesize archaeal ether lipids.</title>
        <authorList>
            <person name="Villanueva L."/>
            <person name="Von Meijenfeldt F.A.B."/>
            <person name="Westbye A.B."/>
            <person name="Yadav S."/>
            <person name="Hopmans E.C."/>
            <person name="Dutilh B.E."/>
            <person name="Sinninghe Damste J.S."/>
        </authorList>
    </citation>
    <scope>NUCLEOTIDE SEQUENCE [LARGE SCALE GENOMIC DNA]</scope>
    <source>
        <strain evidence="4">NIOZ-UU36</strain>
    </source>
</reference>
<proteinExistence type="predicted"/>
<dbReference type="Gene3D" id="3.10.50.40">
    <property type="match status" value="1"/>
</dbReference>
<dbReference type="PROSITE" id="PS51257">
    <property type="entry name" value="PROKAR_LIPOPROTEIN"/>
    <property type="match status" value="1"/>
</dbReference>